<evidence type="ECO:0000259" key="5">
    <source>
        <dbReference type="PROSITE" id="PS50909"/>
    </source>
</evidence>
<sequence>MLKAKLAAAQFKKRFQTKEPRVVALTLELLEKAMLTCGNPLHIQIGTKEFMNVLVTLLNQKNFPPVIQERILSLIQKWGMRFEKDKDILPLFSEVYSALKARNVPFPQYVPDSVPQQQQPQKSQQQQQPKAQEQRRGTEAPNPQRQNQSSSSQNGKVSSKYQKLLGDMNLVKGNINLTNMMLDTAKPSDVQSEDNPINDLVRALKDMEPKLFELLSTLDNEEMMKVCLLVNDDLHKTFQRYEKLKKGKKPEVFQPGESQQQTVLVPTTIYEKPEVKAQRQRAQQQQQQQQQQQSRPQPSVQNNNGGDLLDMLAGGSSQPIQQQKPAQDFFTNQQPVPIQQFQQPQTFQQPQQNFQQPLQQQPVQMQKEEKKDILSQLNQIMQNMTDLTNDSQKQPQQQSVPNANQFGTNVPSGMNQFGTNMPMGGGYNQYMTGMGGMGMQPPMGQFPGAGMNQFGTNMGGFGGMNHGMGAGFGMGMGMGTNMPMNQPPTSFNNVFGTSIAPTVNQSVLDSFKKDGFNFGGYKAPEKKQEDEGSKEFADLFNIADSKIKDRKTEKPQYDLNYNPIQVQYQQQQNLQQQPQLQQQPLIQQQPIQQQHQQFQQQPIGGLNDAFNNMNLGQPQVNAQVQQQNHSNDLFGSDFGIPTNNSQQQQQQLQMNQNNNDIFGAGLMQSQPVIQQQQQHHQYDMGGNIFFGGSGQQQHQEQHNQQDDLFSNNFDFGGSSQVQNDVHQQQQQQNFQPDVNDLFSF</sequence>
<dbReference type="GO" id="GO:0043130">
    <property type="term" value="F:ubiquitin binding"/>
    <property type="evidence" value="ECO:0007669"/>
    <property type="project" value="InterPro"/>
</dbReference>
<evidence type="ECO:0000313" key="7">
    <source>
        <dbReference type="Proteomes" id="UP000039865"/>
    </source>
</evidence>
<dbReference type="OrthoDB" id="2018246at2759"/>
<dbReference type="GO" id="GO:0015031">
    <property type="term" value="P:protein transport"/>
    <property type="evidence" value="ECO:0007669"/>
    <property type="project" value="UniProtKB-KW"/>
</dbReference>
<dbReference type="InterPro" id="IPR008942">
    <property type="entry name" value="ENTH_VHS"/>
</dbReference>
<feature type="domain" description="GAT" evidence="5">
    <location>
        <begin position="159"/>
        <end position="246"/>
    </location>
</feature>
<dbReference type="InParanoid" id="A0A078B6T8"/>
<dbReference type="AlphaFoldDB" id="A0A078B6T8"/>
<accession>A0A078B6T8</accession>
<feature type="compositionally biased region" description="Low complexity" evidence="3">
    <location>
        <begin position="141"/>
        <end position="154"/>
    </location>
</feature>
<dbReference type="PROSITE" id="PS50179">
    <property type="entry name" value="VHS"/>
    <property type="match status" value="1"/>
</dbReference>
<organism evidence="6 7">
    <name type="scientific">Stylonychia lemnae</name>
    <name type="common">Ciliate</name>
    <dbReference type="NCBI Taxonomy" id="5949"/>
    <lineage>
        <taxon>Eukaryota</taxon>
        <taxon>Sar</taxon>
        <taxon>Alveolata</taxon>
        <taxon>Ciliophora</taxon>
        <taxon>Intramacronucleata</taxon>
        <taxon>Spirotrichea</taxon>
        <taxon>Stichotrichia</taxon>
        <taxon>Sporadotrichida</taxon>
        <taxon>Oxytrichidae</taxon>
        <taxon>Stylonychinae</taxon>
        <taxon>Stylonychia</taxon>
    </lineage>
</organism>
<dbReference type="GO" id="GO:0030276">
    <property type="term" value="F:clathrin binding"/>
    <property type="evidence" value="ECO:0007669"/>
    <property type="project" value="TreeGrafter"/>
</dbReference>
<evidence type="ECO:0000256" key="2">
    <source>
        <dbReference type="ARBA" id="ARBA00022927"/>
    </source>
</evidence>
<proteinExistence type="predicted"/>
<dbReference type="GO" id="GO:0016020">
    <property type="term" value="C:membrane"/>
    <property type="evidence" value="ECO:0007669"/>
    <property type="project" value="TreeGrafter"/>
</dbReference>
<evidence type="ECO:0000313" key="6">
    <source>
        <dbReference type="EMBL" id="CDW89007.1"/>
    </source>
</evidence>
<dbReference type="Gene3D" id="1.25.40.90">
    <property type="match status" value="1"/>
</dbReference>
<dbReference type="SUPFAM" id="SSF89009">
    <property type="entry name" value="GAT-like domain"/>
    <property type="match status" value="1"/>
</dbReference>
<dbReference type="SMART" id="SM00288">
    <property type="entry name" value="VHS"/>
    <property type="match status" value="1"/>
</dbReference>
<feature type="compositionally biased region" description="Polar residues" evidence="3">
    <location>
        <begin position="315"/>
        <end position="324"/>
    </location>
</feature>
<dbReference type="InterPro" id="IPR004152">
    <property type="entry name" value="GAT_dom"/>
</dbReference>
<feature type="domain" description="VHS" evidence="4">
    <location>
        <begin position="1"/>
        <end position="107"/>
    </location>
</feature>
<evidence type="ECO:0000259" key="4">
    <source>
        <dbReference type="PROSITE" id="PS50179"/>
    </source>
</evidence>
<evidence type="ECO:0000256" key="3">
    <source>
        <dbReference type="SAM" id="MobiDB-lite"/>
    </source>
</evidence>
<dbReference type="Pfam" id="PF03127">
    <property type="entry name" value="GAT"/>
    <property type="match status" value="1"/>
</dbReference>
<keyword evidence="7" id="KW-1185">Reference proteome</keyword>
<feature type="compositionally biased region" description="Polar residues" evidence="3">
    <location>
        <begin position="256"/>
        <end position="265"/>
    </location>
</feature>
<dbReference type="PROSITE" id="PS50909">
    <property type="entry name" value="GAT"/>
    <property type="match status" value="1"/>
</dbReference>
<dbReference type="EMBL" id="CCKQ01017138">
    <property type="protein sequence ID" value="CDW89007.1"/>
    <property type="molecule type" value="Genomic_DNA"/>
</dbReference>
<dbReference type="SUPFAM" id="SSF48464">
    <property type="entry name" value="ENTH/VHS domain"/>
    <property type="match status" value="1"/>
</dbReference>
<dbReference type="CDD" id="cd21383">
    <property type="entry name" value="GAT_GGA_Tom1-like"/>
    <property type="match status" value="1"/>
</dbReference>
<dbReference type="CDD" id="cd03561">
    <property type="entry name" value="VHS"/>
    <property type="match status" value="1"/>
</dbReference>
<keyword evidence="1" id="KW-0813">Transport</keyword>
<feature type="region of interest" description="Disordered" evidence="3">
    <location>
        <begin position="107"/>
        <end position="158"/>
    </location>
</feature>
<feature type="region of interest" description="Disordered" evidence="3">
    <location>
        <begin position="342"/>
        <end position="361"/>
    </location>
</feature>
<gene>
    <name evidence="6" type="primary">Contig3052.g3261</name>
    <name evidence="6" type="ORF">STYLEM_18135</name>
</gene>
<feature type="region of interest" description="Disordered" evidence="3">
    <location>
        <begin position="689"/>
        <end position="744"/>
    </location>
</feature>
<dbReference type="PANTHER" id="PTHR13856:SF137">
    <property type="entry name" value="GH05942P"/>
    <property type="match status" value="1"/>
</dbReference>
<dbReference type="InterPro" id="IPR038425">
    <property type="entry name" value="GAT_sf"/>
</dbReference>
<feature type="compositionally biased region" description="Polar residues" evidence="3">
    <location>
        <begin position="706"/>
        <end position="719"/>
    </location>
</feature>
<dbReference type="PANTHER" id="PTHR13856">
    <property type="entry name" value="VHS DOMAIN CONTAINING PROTEIN FAMILY"/>
    <property type="match status" value="1"/>
</dbReference>
<dbReference type="OMA" id="PVNNNFQ"/>
<dbReference type="GO" id="GO:0005768">
    <property type="term" value="C:endosome"/>
    <property type="evidence" value="ECO:0007669"/>
    <property type="project" value="TreeGrafter"/>
</dbReference>
<protein>
    <submittedName>
        <fullName evidence="6">Tom1-like protein 2 isoform x3</fullName>
    </submittedName>
</protein>
<feature type="compositionally biased region" description="Low complexity" evidence="3">
    <location>
        <begin position="280"/>
        <end position="299"/>
    </location>
</feature>
<keyword evidence="2" id="KW-0653">Protein transport</keyword>
<feature type="region of interest" description="Disordered" evidence="3">
    <location>
        <begin position="246"/>
        <end position="324"/>
    </location>
</feature>
<dbReference type="Gene3D" id="1.20.58.160">
    <property type="match status" value="1"/>
</dbReference>
<evidence type="ECO:0000256" key="1">
    <source>
        <dbReference type="ARBA" id="ARBA00022448"/>
    </source>
</evidence>
<dbReference type="Proteomes" id="UP000039865">
    <property type="component" value="Unassembled WGS sequence"/>
</dbReference>
<name>A0A078B6T8_STYLE</name>
<reference evidence="6 7" key="1">
    <citation type="submission" date="2014-06" db="EMBL/GenBank/DDBJ databases">
        <authorList>
            <person name="Swart Estienne"/>
        </authorList>
    </citation>
    <scope>NUCLEOTIDE SEQUENCE [LARGE SCALE GENOMIC DNA]</scope>
    <source>
        <strain evidence="6 7">130c</strain>
    </source>
</reference>
<dbReference type="Pfam" id="PF00790">
    <property type="entry name" value="VHS"/>
    <property type="match status" value="1"/>
</dbReference>
<feature type="compositionally biased region" description="Low complexity" evidence="3">
    <location>
        <begin position="107"/>
        <end position="131"/>
    </location>
</feature>
<feature type="region of interest" description="Disordered" evidence="3">
    <location>
        <begin position="387"/>
        <end position="406"/>
    </location>
</feature>
<dbReference type="InterPro" id="IPR002014">
    <property type="entry name" value="VHS_dom"/>
</dbReference>
<dbReference type="GO" id="GO:0035091">
    <property type="term" value="F:phosphatidylinositol binding"/>
    <property type="evidence" value="ECO:0007669"/>
    <property type="project" value="InterPro"/>
</dbReference>
<dbReference type="GO" id="GO:0007165">
    <property type="term" value="P:signal transduction"/>
    <property type="evidence" value="ECO:0007669"/>
    <property type="project" value="TreeGrafter"/>
</dbReference>
<feature type="compositionally biased region" description="Low complexity" evidence="3">
    <location>
        <begin position="720"/>
        <end position="744"/>
    </location>
</feature>